<name>A0A2S5GFP2_9BACL</name>
<proteinExistence type="predicted"/>
<dbReference type="Proteomes" id="UP000239047">
    <property type="component" value="Unassembled WGS sequence"/>
</dbReference>
<sequence>MKYRSFNFQDYYDQSPELMILKQTGEKIMDNKGDAKKTELTFCHAINDNKVFASCTAVLPAGFDGIVNPKVIFSPVILSCCTENYTLLDASLETPDGHLTCDVNVSKVLAKGCINFVVSNEISSTICPYQLNRAHFSCHGTACVNHLVGFSSDASICPDFCSIRAQVFVDDVIFSDYSDDITVIFGVVFSLPPLKEK</sequence>
<accession>A0A2S5GFP2</accession>
<protein>
    <submittedName>
        <fullName evidence="1">Uncharacterized protein</fullName>
    </submittedName>
</protein>
<organism evidence="1 2">
    <name type="scientific">Jeotgalibacillus proteolyticus</name>
    <dbReference type="NCBI Taxonomy" id="2082395"/>
    <lineage>
        <taxon>Bacteria</taxon>
        <taxon>Bacillati</taxon>
        <taxon>Bacillota</taxon>
        <taxon>Bacilli</taxon>
        <taxon>Bacillales</taxon>
        <taxon>Caryophanaceae</taxon>
        <taxon>Jeotgalibacillus</taxon>
    </lineage>
</organism>
<dbReference type="EMBL" id="PREZ01000002">
    <property type="protein sequence ID" value="PPA71735.1"/>
    <property type="molecule type" value="Genomic_DNA"/>
</dbReference>
<keyword evidence="2" id="KW-1185">Reference proteome</keyword>
<evidence type="ECO:0000313" key="1">
    <source>
        <dbReference type="EMBL" id="PPA71735.1"/>
    </source>
</evidence>
<dbReference type="OrthoDB" id="2878954at2"/>
<gene>
    <name evidence="1" type="ORF">C4B60_06710</name>
</gene>
<reference evidence="1 2" key="1">
    <citation type="submission" date="2018-02" db="EMBL/GenBank/DDBJ databases">
        <title>Jeotgalibacillus proteolyticum sp. nov. a protease producing bacterium isolated from ocean sediments of Laizhou Bay.</title>
        <authorList>
            <person name="Li Y."/>
        </authorList>
    </citation>
    <scope>NUCLEOTIDE SEQUENCE [LARGE SCALE GENOMIC DNA]</scope>
    <source>
        <strain evidence="1 2">22-7</strain>
    </source>
</reference>
<comment type="caution">
    <text evidence="1">The sequence shown here is derived from an EMBL/GenBank/DDBJ whole genome shotgun (WGS) entry which is preliminary data.</text>
</comment>
<dbReference type="AlphaFoldDB" id="A0A2S5GFP2"/>
<dbReference type="RefSeq" id="WP_104057224.1">
    <property type="nucleotide sequence ID" value="NZ_PREZ01000002.1"/>
</dbReference>
<evidence type="ECO:0000313" key="2">
    <source>
        <dbReference type="Proteomes" id="UP000239047"/>
    </source>
</evidence>